<dbReference type="GO" id="GO:0048500">
    <property type="term" value="C:signal recognition particle"/>
    <property type="evidence" value="ECO:0007669"/>
    <property type="project" value="InterPro"/>
</dbReference>
<dbReference type="SUPFAM" id="SSF47364">
    <property type="entry name" value="Domain of the SRP/SRP receptor G-proteins"/>
    <property type="match status" value="1"/>
</dbReference>
<comment type="subcellular location">
    <subcellularLocation>
        <location evidence="1">Cytoplasm</location>
    </subcellularLocation>
</comment>
<dbReference type="InterPro" id="IPR000897">
    <property type="entry name" value="SRP54_GTPase_dom"/>
</dbReference>
<accession>W0BBG5</accession>
<evidence type="ECO:0000256" key="2">
    <source>
        <dbReference type="ARBA" id="ARBA00022741"/>
    </source>
</evidence>
<dbReference type="InterPro" id="IPR036225">
    <property type="entry name" value="SRP/SRP_N"/>
</dbReference>
<dbReference type="InterPro" id="IPR042101">
    <property type="entry name" value="SRP54_N_sf"/>
</dbReference>
<evidence type="ECO:0000259" key="5">
    <source>
        <dbReference type="SMART" id="SM00963"/>
    </source>
</evidence>
<keyword evidence="3" id="KW-0342">GTP-binding</keyword>
<sequence length="147" mass="16695">MFENLTERLTRTFKNLSGQGRLTEDNMQQALREVRMSLLEADVALPVIKEFIEDIKQKALGQEVMTSLKPDQALIKIVHDELIHIMGDTRSELNFKTQPPAIFLMAGLQGSGKTTSSAKLARYLKETEKKKSCWQVPTFTDQPPFNN</sequence>
<dbReference type="PANTHER" id="PTHR11564">
    <property type="entry name" value="SIGNAL RECOGNITION PARTICLE 54K PROTEIN SRP54"/>
    <property type="match status" value="1"/>
</dbReference>
<dbReference type="Gene3D" id="1.20.120.140">
    <property type="entry name" value="Signal recognition particle SRP54, nucleotide-binding domain"/>
    <property type="match status" value="1"/>
</dbReference>
<evidence type="ECO:0000256" key="3">
    <source>
        <dbReference type="ARBA" id="ARBA00023134"/>
    </source>
</evidence>
<dbReference type="PANTHER" id="PTHR11564:SF5">
    <property type="entry name" value="SIGNAL RECOGNITION PARTICLE SUBUNIT SRP54"/>
    <property type="match status" value="1"/>
</dbReference>
<organism evidence="6 7">
    <name type="scientific">Legionella oakridgensis ATCC 33761 = DSM 21215</name>
    <dbReference type="NCBI Taxonomy" id="1268635"/>
    <lineage>
        <taxon>Bacteria</taxon>
        <taxon>Pseudomonadati</taxon>
        <taxon>Pseudomonadota</taxon>
        <taxon>Gammaproteobacteria</taxon>
        <taxon>Legionellales</taxon>
        <taxon>Legionellaceae</taxon>
        <taxon>Legionella</taxon>
    </lineage>
</organism>
<proteinExistence type="predicted"/>
<evidence type="ECO:0000313" key="6">
    <source>
        <dbReference type="EMBL" id="AHE66041.1"/>
    </source>
</evidence>
<name>W0BBG5_9GAMM</name>
<dbReference type="GO" id="GO:0006614">
    <property type="term" value="P:SRP-dependent cotranslational protein targeting to membrane"/>
    <property type="evidence" value="ECO:0007669"/>
    <property type="project" value="InterPro"/>
</dbReference>
<dbReference type="STRING" id="1268635.Loa_00464"/>
<dbReference type="Pfam" id="PF00448">
    <property type="entry name" value="SRP54"/>
    <property type="match status" value="1"/>
</dbReference>
<dbReference type="AlphaFoldDB" id="W0BBG5"/>
<dbReference type="InterPro" id="IPR013822">
    <property type="entry name" value="Signal_recog_particl_SRP54_hlx"/>
</dbReference>
<dbReference type="Pfam" id="PF02881">
    <property type="entry name" value="SRP54_N"/>
    <property type="match status" value="1"/>
</dbReference>
<dbReference type="GO" id="GO:0003924">
    <property type="term" value="F:GTPase activity"/>
    <property type="evidence" value="ECO:0007669"/>
    <property type="project" value="InterPro"/>
</dbReference>
<dbReference type="HOGENOM" id="CLU_009301_7_1_6"/>
<dbReference type="KEGG" id="lok:Loa_00464"/>
<dbReference type="eggNOG" id="COG0541">
    <property type="taxonomic scope" value="Bacteria"/>
</dbReference>
<reference evidence="6 7" key="1">
    <citation type="journal article" date="2013" name="Int. J. Med. Microbiol.">
        <title>Legionella oakridgensis ATCC 33761 genome sequence and phenotypic characterization reveals its replication capacity in amoebae.</title>
        <authorList>
            <person name="Brzuszkiewicz E."/>
            <person name="Schulz T."/>
            <person name="Rydzewski K."/>
            <person name="Daniel R."/>
            <person name="Gillmaier N."/>
            <person name="Dittmann C."/>
            <person name="Holland G."/>
            <person name="Schunder E."/>
            <person name="Lautner M."/>
            <person name="Eisenreich W."/>
            <person name="Luck C."/>
            <person name="Heuner K."/>
        </authorList>
    </citation>
    <scope>NUCLEOTIDE SEQUENCE [LARGE SCALE GENOMIC DNA]</scope>
    <source>
        <strain>OR-10</strain>
        <strain evidence="7">ATCC 33761</strain>
    </source>
</reference>
<keyword evidence="2" id="KW-0547">Nucleotide-binding</keyword>
<keyword evidence="7" id="KW-1185">Reference proteome</keyword>
<dbReference type="EMBL" id="CP004006">
    <property type="protein sequence ID" value="AHE66041.1"/>
    <property type="molecule type" value="Genomic_DNA"/>
</dbReference>
<gene>
    <name evidence="6" type="ORF">Loa_00464</name>
</gene>
<dbReference type="PATRIC" id="fig|1268635.3.peg.455"/>
<dbReference type="SUPFAM" id="SSF52540">
    <property type="entry name" value="P-loop containing nucleoside triphosphate hydrolases"/>
    <property type="match status" value="1"/>
</dbReference>
<dbReference type="InterPro" id="IPR022941">
    <property type="entry name" value="SRP54"/>
</dbReference>
<evidence type="ECO:0000256" key="4">
    <source>
        <dbReference type="ARBA" id="ARBA00048027"/>
    </source>
</evidence>
<dbReference type="Proteomes" id="UP000018838">
    <property type="component" value="Chromosome"/>
</dbReference>
<evidence type="ECO:0000256" key="1">
    <source>
        <dbReference type="ARBA" id="ARBA00004496"/>
    </source>
</evidence>
<comment type="catalytic activity">
    <reaction evidence="4">
        <text>GTP + H2O = GDP + phosphate + H(+)</text>
        <dbReference type="Rhea" id="RHEA:19669"/>
        <dbReference type="ChEBI" id="CHEBI:15377"/>
        <dbReference type="ChEBI" id="CHEBI:15378"/>
        <dbReference type="ChEBI" id="CHEBI:37565"/>
        <dbReference type="ChEBI" id="CHEBI:43474"/>
        <dbReference type="ChEBI" id="CHEBI:58189"/>
        <dbReference type="EC" id="3.6.5.4"/>
    </reaction>
</comment>
<feature type="domain" description="Signal recognition particle SRP54 helical bundle" evidence="5">
    <location>
        <begin position="1"/>
        <end position="86"/>
    </location>
</feature>
<dbReference type="InterPro" id="IPR027417">
    <property type="entry name" value="P-loop_NTPase"/>
</dbReference>
<evidence type="ECO:0000313" key="7">
    <source>
        <dbReference type="Proteomes" id="UP000018838"/>
    </source>
</evidence>
<dbReference type="GO" id="GO:0005525">
    <property type="term" value="F:GTP binding"/>
    <property type="evidence" value="ECO:0007669"/>
    <property type="project" value="UniProtKB-KW"/>
</dbReference>
<dbReference type="Gene3D" id="3.40.50.300">
    <property type="entry name" value="P-loop containing nucleotide triphosphate hydrolases"/>
    <property type="match status" value="1"/>
</dbReference>
<protein>
    <submittedName>
        <fullName evidence="6">Signal recognition particle GTPase</fullName>
    </submittedName>
</protein>
<dbReference type="SMART" id="SM00963">
    <property type="entry name" value="SRP54_N"/>
    <property type="match status" value="1"/>
</dbReference>